<dbReference type="AlphaFoldDB" id="A0A7X5KNG0"/>
<keyword evidence="4 9" id="KW-0812">Transmembrane</keyword>
<dbReference type="Pfam" id="PF00005">
    <property type="entry name" value="ABC_tran"/>
    <property type="match status" value="1"/>
</dbReference>
<proteinExistence type="predicted"/>
<feature type="domain" description="ABC transmembrane type-1" evidence="11">
    <location>
        <begin position="16"/>
        <end position="298"/>
    </location>
</feature>
<dbReference type="PROSITE" id="PS00211">
    <property type="entry name" value="ABC_TRANSPORTER_1"/>
    <property type="match status" value="1"/>
</dbReference>
<evidence type="ECO:0000256" key="1">
    <source>
        <dbReference type="ARBA" id="ARBA00004651"/>
    </source>
</evidence>
<dbReference type="Pfam" id="PF00664">
    <property type="entry name" value="ABC_membrane"/>
    <property type="match status" value="1"/>
</dbReference>
<evidence type="ECO:0000256" key="9">
    <source>
        <dbReference type="SAM" id="Phobius"/>
    </source>
</evidence>
<dbReference type="InterPro" id="IPR011527">
    <property type="entry name" value="ABC1_TM_dom"/>
</dbReference>
<feature type="transmembrane region" description="Helical" evidence="9">
    <location>
        <begin position="12"/>
        <end position="31"/>
    </location>
</feature>
<dbReference type="InterPro" id="IPR017871">
    <property type="entry name" value="ABC_transporter-like_CS"/>
</dbReference>
<dbReference type="RefSeq" id="WP_162369448.1">
    <property type="nucleotide sequence ID" value="NZ_JAAEEH010000005.1"/>
</dbReference>
<dbReference type="EMBL" id="JAAEEH010000005">
    <property type="protein sequence ID" value="NDL66722.1"/>
    <property type="molecule type" value="Genomic_DNA"/>
</dbReference>
<evidence type="ECO:0000256" key="4">
    <source>
        <dbReference type="ARBA" id="ARBA00022692"/>
    </source>
</evidence>
<organism evidence="12 13">
    <name type="scientific">Anaerotalea alkaliphila</name>
    <dbReference type="NCBI Taxonomy" id="2662126"/>
    <lineage>
        <taxon>Bacteria</taxon>
        <taxon>Bacillati</taxon>
        <taxon>Bacillota</taxon>
        <taxon>Clostridia</taxon>
        <taxon>Eubacteriales</taxon>
        <taxon>Anaerotalea</taxon>
    </lineage>
</organism>
<dbReference type="PROSITE" id="PS50893">
    <property type="entry name" value="ABC_TRANSPORTER_2"/>
    <property type="match status" value="1"/>
</dbReference>
<keyword evidence="13" id="KW-1185">Reference proteome</keyword>
<dbReference type="PANTHER" id="PTHR43394">
    <property type="entry name" value="ATP-DEPENDENT PERMEASE MDL1, MITOCHONDRIAL"/>
    <property type="match status" value="1"/>
</dbReference>
<reference evidence="12 13" key="1">
    <citation type="submission" date="2020-01" db="EMBL/GenBank/DDBJ databases">
        <title>Anaeroalcalibacter tamaniensis gen. nov., sp. nov., moderately halophilic strictly anaerobic fermenter bacterium from mud volcano of Taman peninsula.</title>
        <authorList>
            <person name="Frolova A."/>
            <person name="Merkel A.Y."/>
            <person name="Slobodkin A.I."/>
        </authorList>
    </citation>
    <scope>NUCLEOTIDE SEQUENCE [LARGE SCALE GENOMIC DNA]</scope>
    <source>
        <strain evidence="12 13">F-3ap</strain>
    </source>
</reference>
<evidence type="ECO:0000256" key="6">
    <source>
        <dbReference type="ARBA" id="ARBA00022840"/>
    </source>
</evidence>
<feature type="transmembrane region" description="Helical" evidence="9">
    <location>
        <begin position="155"/>
        <end position="173"/>
    </location>
</feature>
<dbReference type="InterPro" id="IPR036640">
    <property type="entry name" value="ABC1_TM_sf"/>
</dbReference>
<protein>
    <submittedName>
        <fullName evidence="12">ABC transporter ATP-binding protein</fullName>
    </submittedName>
</protein>
<evidence type="ECO:0000256" key="8">
    <source>
        <dbReference type="ARBA" id="ARBA00023136"/>
    </source>
</evidence>
<evidence type="ECO:0000256" key="7">
    <source>
        <dbReference type="ARBA" id="ARBA00022989"/>
    </source>
</evidence>
<keyword evidence="8 9" id="KW-0472">Membrane</keyword>
<feature type="transmembrane region" description="Helical" evidence="9">
    <location>
        <begin position="51"/>
        <end position="72"/>
    </location>
</feature>
<evidence type="ECO:0000259" key="11">
    <source>
        <dbReference type="PROSITE" id="PS50929"/>
    </source>
</evidence>
<dbReference type="Gene3D" id="1.20.1560.10">
    <property type="entry name" value="ABC transporter type 1, transmembrane domain"/>
    <property type="match status" value="1"/>
</dbReference>
<dbReference type="SMART" id="SM00382">
    <property type="entry name" value="AAA"/>
    <property type="match status" value="1"/>
</dbReference>
<comment type="subcellular location">
    <subcellularLocation>
        <location evidence="1">Cell membrane</location>
        <topology evidence="1">Multi-pass membrane protein</topology>
    </subcellularLocation>
</comment>
<dbReference type="SUPFAM" id="SSF52540">
    <property type="entry name" value="P-loop containing nucleoside triphosphate hydrolases"/>
    <property type="match status" value="1"/>
</dbReference>
<dbReference type="InterPro" id="IPR003593">
    <property type="entry name" value="AAA+_ATPase"/>
</dbReference>
<keyword evidence="3" id="KW-1003">Cell membrane</keyword>
<evidence type="ECO:0000313" key="12">
    <source>
        <dbReference type="EMBL" id="NDL66722.1"/>
    </source>
</evidence>
<evidence type="ECO:0000256" key="2">
    <source>
        <dbReference type="ARBA" id="ARBA00022448"/>
    </source>
</evidence>
<dbReference type="Gene3D" id="3.40.50.300">
    <property type="entry name" value="P-loop containing nucleotide triphosphate hydrolases"/>
    <property type="match status" value="1"/>
</dbReference>
<keyword evidence="5" id="KW-0547">Nucleotide-binding</keyword>
<feature type="domain" description="ABC transporter" evidence="10">
    <location>
        <begin position="332"/>
        <end position="565"/>
    </location>
</feature>
<dbReference type="SUPFAM" id="SSF90123">
    <property type="entry name" value="ABC transporter transmembrane region"/>
    <property type="match status" value="1"/>
</dbReference>
<name>A0A7X5KNG0_9FIRM</name>
<evidence type="ECO:0000313" key="13">
    <source>
        <dbReference type="Proteomes" id="UP000461585"/>
    </source>
</evidence>
<evidence type="ECO:0000256" key="3">
    <source>
        <dbReference type="ARBA" id="ARBA00022475"/>
    </source>
</evidence>
<keyword evidence="6 12" id="KW-0067">ATP-binding</keyword>
<dbReference type="InterPro" id="IPR039421">
    <property type="entry name" value="Type_1_exporter"/>
</dbReference>
<accession>A0A7X5KNG0</accession>
<dbReference type="InterPro" id="IPR003439">
    <property type="entry name" value="ABC_transporter-like_ATP-bd"/>
</dbReference>
<evidence type="ECO:0000259" key="10">
    <source>
        <dbReference type="PROSITE" id="PS50893"/>
    </source>
</evidence>
<dbReference type="InterPro" id="IPR027417">
    <property type="entry name" value="P-loop_NTPase"/>
</dbReference>
<dbReference type="GO" id="GO:0005886">
    <property type="term" value="C:plasma membrane"/>
    <property type="evidence" value="ECO:0007669"/>
    <property type="project" value="UniProtKB-SubCell"/>
</dbReference>
<dbReference type="PANTHER" id="PTHR43394:SF1">
    <property type="entry name" value="ATP-BINDING CASSETTE SUB-FAMILY B MEMBER 10, MITOCHONDRIAL"/>
    <property type="match status" value="1"/>
</dbReference>
<keyword evidence="7 9" id="KW-1133">Transmembrane helix</keyword>
<feature type="transmembrane region" description="Helical" evidence="9">
    <location>
        <begin position="123"/>
        <end position="149"/>
    </location>
</feature>
<dbReference type="CDD" id="cd18542">
    <property type="entry name" value="ABC_6TM_YknU_like"/>
    <property type="match status" value="1"/>
</dbReference>
<dbReference type="PROSITE" id="PS50929">
    <property type="entry name" value="ABC_TM1F"/>
    <property type="match status" value="1"/>
</dbReference>
<dbReference type="GO" id="GO:0005524">
    <property type="term" value="F:ATP binding"/>
    <property type="evidence" value="ECO:0007669"/>
    <property type="project" value="UniProtKB-KW"/>
</dbReference>
<dbReference type="GO" id="GO:0016887">
    <property type="term" value="F:ATP hydrolysis activity"/>
    <property type="evidence" value="ECO:0007669"/>
    <property type="project" value="InterPro"/>
</dbReference>
<dbReference type="FunFam" id="3.40.50.300:FF:000221">
    <property type="entry name" value="Multidrug ABC transporter ATP-binding protein"/>
    <property type="match status" value="1"/>
</dbReference>
<dbReference type="Proteomes" id="UP000461585">
    <property type="component" value="Unassembled WGS sequence"/>
</dbReference>
<dbReference type="GO" id="GO:0015421">
    <property type="term" value="F:ABC-type oligopeptide transporter activity"/>
    <property type="evidence" value="ECO:0007669"/>
    <property type="project" value="TreeGrafter"/>
</dbReference>
<sequence>MGRILRMMKRYWAYYALGFTVMGVSIFLDMVNPVVVGRLIDEVIVARDRGVFPTLVLWMAGIALGRSVLVYVKELSFDYGGALMVGRIRQELFDHIQGLSYSFFDEKNTGELMARVKDDAEKIWFASSFGIMLGVEALATLVVATVLMFRISPRLSILALVAIPLLGGLAWALERTIGAVYGEISEKNAQLNAIAQENIAGVRLVKAFGREKHEIAKFLSHNEGYYDLNLKQARIWSRFYPKIEGLSGILPILVITLGGVLVVGETLSIGTLVKFSSYMYLVVWPMRMVGWITNTLAEAVASARKIEEVHGYAPTIRNPEAPVKLRDFSGEVSFEDVSLELGGTQVLEGVSFRLGPGKTLGIIGSTGSGKSSIVNLLSRFVDCTGGSVTFDGVDIRKLDLKNLREQVAVVMQEVFLFSDTIEENIRLGNREEAGWEALQPVAAIAQAHEFIARMEHQQETVIGEKGIGLSGGQKQRIGIARALAKKSKVLVLDDATSSLDMETEHRIQKEVERLEGVGKIIIAHRISAVRRADEILVLEKGRVVERGTHQELMDQRGRYCETFREQYEEAMYADQHLQRR</sequence>
<feature type="transmembrane region" description="Helical" evidence="9">
    <location>
        <begin position="248"/>
        <end position="272"/>
    </location>
</feature>
<gene>
    <name evidence="12" type="ORF">GXN74_03055</name>
</gene>
<comment type="caution">
    <text evidence="12">The sequence shown here is derived from an EMBL/GenBank/DDBJ whole genome shotgun (WGS) entry which is preliminary data.</text>
</comment>
<keyword evidence="2" id="KW-0813">Transport</keyword>
<evidence type="ECO:0000256" key="5">
    <source>
        <dbReference type="ARBA" id="ARBA00022741"/>
    </source>
</evidence>